<sequence>MESRADRRMVRSEVKQEQRWTTGEGRKTLAENYAKRLNGMQPLSGPGKNSMTANSGSDFYQSAMMAEVKGARTS</sequence>
<organism evidence="2 3">
    <name type="scientific">Acetobacter nitrogenifigens DSM 23921 = NBRC 105050</name>
    <dbReference type="NCBI Taxonomy" id="1120919"/>
    <lineage>
        <taxon>Bacteria</taxon>
        <taxon>Pseudomonadati</taxon>
        <taxon>Pseudomonadota</taxon>
        <taxon>Alphaproteobacteria</taxon>
        <taxon>Acetobacterales</taxon>
        <taxon>Acetobacteraceae</taxon>
        <taxon>Acetobacter</taxon>
    </lineage>
</organism>
<gene>
    <name evidence="2" type="ORF">ANI02nite_22910</name>
</gene>
<accession>A0A511XBQ9</accession>
<feature type="compositionally biased region" description="Polar residues" evidence="1">
    <location>
        <begin position="47"/>
        <end position="57"/>
    </location>
</feature>
<dbReference type="Proteomes" id="UP000321635">
    <property type="component" value="Unassembled WGS sequence"/>
</dbReference>
<evidence type="ECO:0000256" key="1">
    <source>
        <dbReference type="SAM" id="MobiDB-lite"/>
    </source>
</evidence>
<feature type="region of interest" description="Disordered" evidence="1">
    <location>
        <begin position="38"/>
        <end position="57"/>
    </location>
</feature>
<evidence type="ECO:0000313" key="2">
    <source>
        <dbReference type="EMBL" id="GEN60407.1"/>
    </source>
</evidence>
<reference evidence="2 3" key="1">
    <citation type="submission" date="2019-07" db="EMBL/GenBank/DDBJ databases">
        <title>Whole genome shotgun sequence of Acetobacter nitrogenifigens NBRC 105050.</title>
        <authorList>
            <person name="Hosoyama A."/>
            <person name="Uohara A."/>
            <person name="Ohji S."/>
            <person name="Ichikawa N."/>
        </authorList>
    </citation>
    <scope>NUCLEOTIDE SEQUENCE [LARGE SCALE GENOMIC DNA]</scope>
    <source>
        <strain evidence="2 3">NBRC 105050</strain>
    </source>
</reference>
<comment type="caution">
    <text evidence="2">The sequence shown here is derived from an EMBL/GenBank/DDBJ whole genome shotgun (WGS) entry which is preliminary data.</text>
</comment>
<proteinExistence type="predicted"/>
<protein>
    <submittedName>
        <fullName evidence="2">Uncharacterized protein</fullName>
    </submittedName>
</protein>
<keyword evidence="3" id="KW-1185">Reference proteome</keyword>
<name>A0A511XBQ9_9PROT</name>
<feature type="region of interest" description="Disordered" evidence="1">
    <location>
        <begin position="1"/>
        <end position="25"/>
    </location>
</feature>
<dbReference type="STRING" id="1120919.GCA_000429165_02379"/>
<evidence type="ECO:0000313" key="3">
    <source>
        <dbReference type="Proteomes" id="UP000321635"/>
    </source>
</evidence>
<dbReference type="EMBL" id="BJYF01000018">
    <property type="protein sequence ID" value="GEN60407.1"/>
    <property type="molecule type" value="Genomic_DNA"/>
</dbReference>
<dbReference type="AlphaFoldDB" id="A0A511XBQ9"/>